<comment type="caution">
    <text evidence="1">The sequence shown here is derived from an EMBL/GenBank/DDBJ whole genome shotgun (WGS) entry which is preliminary data.</text>
</comment>
<feature type="non-terminal residue" evidence="1">
    <location>
        <position position="58"/>
    </location>
</feature>
<evidence type="ECO:0000313" key="2">
    <source>
        <dbReference type="Proteomes" id="UP001529510"/>
    </source>
</evidence>
<evidence type="ECO:0000313" key="1">
    <source>
        <dbReference type="EMBL" id="KAL0183607.1"/>
    </source>
</evidence>
<dbReference type="AlphaFoldDB" id="A0ABD0QBL0"/>
<keyword evidence="2" id="KW-1185">Reference proteome</keyword>
<dbReference type="EMBL" id="JAMKFB020000009">
    <property type="protein sequence ID" value="KAL0183607.1"/>
    <property type="molecule type" value="Genomic_DNA"/>
</dbReference>
<name>A0ABD0QBL0_CIRMR</name>
<gene>
    <name evidence="1" type="ORF">M9458_019303</name>
</gene>
<proteinExistence type="predicted"/>
<accession>A0ABD0QBL0</accession>
<sequence>MTPQSNGLSQAEILELIQSSSQQKQIKIEQQINESVTEDDVELADVQTALPTNIKHLG</sequence>
<reference evidence="1 2" key="1">
    <citation type="submission" date="2024-05" db="EMBL/GenBank/DDBJ databases">
        <title>Genome sequencing and assembly of Indian major carp, Cirrhinus mrigala (Hamilton, 1822).</title>
        <authorList>
            <person name="Mohindra V."/>
            <person name="Chowdhury L.M."/>
            <person name="Lal K."/>
            <person name="Jena J.K."/>
        </authorList>
    </citation>
    <scope>NUCLEOTIDE SEQUENCE [LARGE SCALE GENOMIC DNA]</scope>
    <source>
        <strain evidence="1">CM1030</strain>
        <tissue evidence="1">Blood</tissue>
    </source>
</reference>
<protein>
    <submittedName>
        <fullName evidence="1">Uncharacterized protein</fullName>
    </submittedName>
</protein>
<dbReference type="Proteomes" id="UP001529510">
    <property type="component" value="Unassembled WGS sequence"/>
</dbReference>
<feature type="non-terminal residue" evidence="1">
    <location>
        <position position="1"/>
    </location>
</feature>
<organism evidence="1 2">
    <name type="scientific">Cirrhinus mrigala</name>
    <name type="common">Mrigala</name>
    <dbReference type="NCBI Taxonomy" id="683832"/>
    <lineage>
        <taxon>Eukaryota</taxon>
        <taxon>Metazoa</taxon>
        <taxon>Chordata</taxon>
        <taxon>Craniata</taxon>
        <taxon>Vertebrata</taxon>
        <taxon>Euteleostomi</taxon>
        <taxon>Actinopterygii</taxon>
        <taxon>Neopterygii</taxon>
        <taxon>Teleostei</taxon>
        <taxon>Ostariophysi</taxon>
        <taxon>Cypriniformes</taxon>
        <taxon>Cyprinidae</taxon>
        <taxon>Labeoninae</taxon>
        <taxon>Labeonini</taxon>
        <taxon>Cirrhinus</taxon>
    </lineage>
</organism>